<dbReference type="SUPFAM" id="SSF54637">
    <property type="entry name" value="Thioesterase/thiol ester dehydrase-isomerase"/>
    <property type="match status" value="1"/>
</dbReference>
<feature type="domain" description="Aldehyde dehydrogenase" evidence="2">
    <location>
        <begin position="53"/>
        <end position="501"/>
    </location>
</feature>
<keyword evidence="1" id="KW-0560">Oxidoreductase</keyword>
<dbReference type="SUPFAM" id="SSF53720">
    <property type="entry name" value="ALDH-like"/>
    <property type="match status" value="1"/>
</dbReference>
<dbReference type="InterPro" id="IPR015590">
    <property type="entry name" value="Aldehyde_DH_dom"/>
</dbReference>
<dbReference type="Proteomes" id="UP000008963">
    <property type="component" value="Chromosome"/>
</dbReference>
<feature type="domain" description="MaoC-like" evidence="3">
    <location>
        <begin position="541"/>
        <end position="644"/>
    </location>
</feature>
<accession>E1X084</accession>
<dbReference type="CDD" id="cd07128">
    <property type="entry name" value="ALDH_MaoC-N"/>
    <property type="match status" value="1"/>
</dbReference>
<evidence type="ECO:0000259" key="3">
    <source>
        <dbReference type="Pfam" id="PF01575"/>
    </source>
</evidence>
<dbReference type="InterPro" id="IPR016161">
    <property type="entry name" value="Ald_DH/histidinol_DH"/>
</dbReference>
<dbReference type="InterPro" id="IPR002539">
    <property type="entry name" value="MaoC-like_dom"/>
</dbReference>
<dbReference type="Gene3D" id="3.10.129.10">
    <property type="entry name" value="Hotdog Thioesterase"/>
    <property type="match status" value="1"/>
</dbReference>
<protein>
    <submittedName>
        <fullName evidence="4">Betaine aldehyde dehydrogenase</fullName>
    </submittedName>
</protein>
<dbReference type="Pfam" id="PF01575">
    <property type="entry name" value="MaoC_dehydratas"/>
    <property type="match status" value="1"/>
</dbReference>
<dbReference type="PANTHER" id="PTHR43111:SF1">
    <property type="entry name" value="ALDEHYDE DEHYDROGENASE B-RELATED"/>
    <property type="match status" value="1"/>
</dbReference>
<dbReference type="PANTHER" id="PTHR43111">
    <property type="entry name" value="ALDEHYDE DEHYDROGENASE B-RELATED"/>
    <property type="match status" value="1"/>
</dbReference>
<dbReference type="Gene3D" id="3.40.605.10">
    <property type="entry name" value="Aldehyde Dehydrogenase, Chain A, domain 1"/>
    <property type="match status" value="1"/>
</dbReference>
<proteinExistence type="predicted"/>
<dbReference type="GO" id="GO:0016620">
    <property type="term" value="F:oxidoreductase activity, acting on the aldehyde or oxo group of donors, NAD or NADP as acceptor"/>
    <property type="evidence" value="ECO:0007669"/>
    <property type="project" value="InterPro"/>
</dbReference>
<dbReference type="KEGG" id="bmx:BMS_1450"/>
<dbReference type="AlphaFoldDB" id="E1X084"/>
<keyword evidence="5" id="KW-1185">Reference proteome</keyword>
<evidence type="ECO:0000313" key="4">
    <source>
        <dbReference type="EMBL" id="CBW26312.1"/>
    </source>
</evidence>
<dbReference type="eggNOG" id="COG1012">
    <property type="taxonomic scope" value="Bacteria"/>
</dbReference>
<name>E1X084_HALMS</name>
<dbReference type="InterPro" id="IPR011966">
    <property type="entry name" value="PaaN-DH"/>
</dbReference>
<dbReference type="HOGENOM" id="CLU_025047_0_0_7"/>
<dbReference type="InterPro" id="IPR016162">
    <property type="entry name" value="Ald_DH_N"/>
</dbReference>
<dbReference type="NCBIfam" id="NF008868">
    <property type="entry name" value="PRK11903.1"/>
    <property type="match status" value="1"/>
</dbReference>
<sequence length="679" mass="74062">MKLQSYALGQWSEGKTEGTNLLDASNGNLIGSVCSKGLDFGEMLDFGRRIGNKNLRNMTFHERARALKALALHLLEHKERFYTISYQTGATKIDSWIDIEGGIGNLFVYSSKGRRELPNEKFLVDGAPEHLSKNGTFLGHHIWTPKRGCAVHINAFNFPVWGMLEKIAVNILAGMPAIVKPATATSYLTEVVFREIIDSKLLPEGSLQLVMGSASGILDHATSSDVITFTGSAHTGRMLKSHENILNHNIPFNLEADSLNASILGPDAKPGTPEFDLFVKEVSKEMTIKAGQKCTAIRRIIIPSESVEEVSKALSARLEKVTIGDPRNKDVRMGPLASLDQREEVLAKISELRNECELIYGGSLPKEILGADADKGAFVSPTLLLCQDPMKASAVHSTEAFGPVSTIIPYNSTEEAIEFAHMGGGSLVSSVVTHDNEFATEIVLETASSHGRMLVLNRDCAKESTGHGSPMPQLVHGGPGRAGGGEEMGGIRGVHHYMQRTAIQGHPTTLTALTNVYQPGSEQLDPGTHPFRKYFEELRIGDTHQTHKRTITETDIVNFANVSWDHFYAHTDTTSLEGTIFEKRVAHGYFIISAAAGLFVDPGKGPVLANYGLDELRFIKPVYAGATISVKLTCKEKIDQEAREGEEPRGVVKWQVEVSDETDEVVALATILTLVAKKN</sequence>
<dbReference type="RefSeq" id="WP_014244095.1">
    <property type="nucleotide sequence ID" value="NC_016620.1"/>
</dbReference>
<organism evidence="4 5">
    <name type="scientific">Halobacteriovorax marinus (strain ATCC BAA-682 / DSM 15412 / SJ)</name>
    <name type="common">Bacteriovorax marinus</name>
    <dbReference type="NCBI Taxonomy" id="862908"/>
    <lineage>
        <taxon>Bacteria</taxon>
        <taxon>Pseudomonadati</taxon>
        <taxon>Bdellovibrionota</taxon>
        <taxon>Bacteriovoracia</taxon>
        <taxon>Bacteriovoracales</taxon>
        <taxon>Halobacteriovoraceae</taxon>
        <taxon>Halobacteriovorax</taxon>
    </lineage>
</organism>
<evidence type="ECO:0000259" key="2">
    <source>
        <dbReference type="Pfam" id="PF00171"/>
    </source>
</evidence>
<dbReference type="eggNOG" id="COG2030">
    <property type="taxonomic scope" value="Bacteria"/>
</dbReference>
<dbReference type="OrthoDB" id="9759612at2"/>
<dbReference type="NCBIfam" id="TIGR02278">
    <property type="entry name" value="PaaN-DH"/>
    <property type="match status" value="1"/>
</dbReference>
<dbReference type="EMBL" id="FQ312005">
    <property type="protein sequence ID" value="CBW26312.1"/>
    <property type="molecule type" value="Genomic_DNA"/>
</dbReference>
<reference evidence="5" key="1">
    <citation type="journal article" date="2013" name="ISME J.">
        <title>A small predatory core genome in the divergent marine Bacteriovorax marinus SJ and the terrestrial Bdellovibrio bacteriovorus.</title>
        <authorList>
            <person name="Crossman L.C."/>
            <person name="Chen H."/>
            <person name="Cerdeno-Tarraga A.M."/>
            <person name="Brooks K."/>
            <person name="Quail M.A."/>
            <person name="Pineiro S.A."/>
            <person name="Hobley L."/>
            <person name="Sockett R.E."/>
            <person name="Bentley S.D."/>
            <person name="Parkhill J."/>
            <person name="Williams H.N."/>
            <person name="Stine O.C."/>
        </authorList>
    </citation>
    <scope>NUCLEOTIDE SEQUENCE [LARGE SCALE GENOMIC DNA]</scope>
    <source>
        <strain evidence="5">ATCC BAA-682 / DSM 15412 / SJ</strain>
    </source>
</reference>
<dbReference type="PATRIC" id="fig|862908.3.peg.1381"/>
<dbReference type="Gene3D" id="3.40.309.10">
    <property type="entry name" value="Aldehyde Dehydrogenase, Chain A, domain 2"/>
    <property type="match status" value="1"/>
</dbReference>
<gene>
    <name evidence="4" type="ordered locus">BMS_1450</name>
</gene>
<dbReference type="InterPro" id="IPR016163">
    <property type="entry name" value="Ald_DH_C"/>
</dbReference>
<evidence type="ECO:0000313" key="5">
    <source>
        <dbReference type="Proteomes" id="UP000008963"/>
    </source>
</evidence>
<dbReference type="Pfam" id="PF00171">
    <property type="entry name" value="Aldedh"/>
    <property type="match status" value="1"/>
</dbReference>
<dbReference type="InterPro" id="IPR029069">
    <property type="entry name" value="HotDog_dom_sf"/>
</dbReference>
<evidence type="ECO:0000256" key="1">
    <source>
        <dbReference type="ARBA" id="ARBA00023002"/>
    </source>
</evidence>
<dbReference type="STRING" id="862908.BMS_1450"/>